<accession>A0ABU2FLQ7</accession>
<comment type="caution">
    <text evidence="1">The sequence shown here is derived from an EMBL/GenBank/DDBJ whole genome shotgun (WGS) entry which is preliminary data.</text>
</comment>
<gene>
    <name evidence="1" type="ORF">NDI86_06175</name>
</gene>
<dbReference type="Pfam" id="PF19106">
    <property type="entry name" value="DUF5793"/>
    <property type="match status" value="1"/>
</dbReference>
<keyword evidence="2" id="KW-1185">Reference proteome</keyword>
<proteinExistence type="predicted"/>
<reference evidence="1 2" key="1">
    <citation type="submission" date="2022-06" db="EMBL/GenBank/DDBJ databases">
        <title>Halomicroarcula sp. a new haloarchaeum isolate from saline soil.</title>
        <authorList>
            <person name="Strakova D."/>
            <person name="Galisteo C."/>
            <person name="Sanchez-Porro C."/>
            <person name="Ventosa A."/>
        </authorList>
    </citation>
    <scope>NUCLEOTIDE SEQUENCE [LARGE SCALE GENOMIC DNA]</scope>
    <source>
        <strain evidence="1 2">S3CR25-11</strain>
    </source>
</reference>
<name>A0ABU2FLQ7_9EURY</name>
<sequence>MRRDYFTIDIRPEPGDDGIPTIAIEYTGPSGGLRDRLTETAEGTLDSSELDVAFRHQADSEGGVLSLTDRMTGEFIFEAAAAVEAVDALVSAAQRHDGDGEYEVRLTDSDGKSLVYEKAVLLVYDEDGNLLRQRSLIPGSVEL</sequence>
<dbReference type="Proteomes" id="UP001268864">
    <property type="component" value="Unassembled WGS sequence"/>
</dbReference>
<evidence type="ECO:0000313" key="2">
    <source>
        <dbReference type="Proteomes" id="UP001268864"/>
    </source>
</evidence>
<dbReference type="RefSeq" id="WP_310899534.1">
    <property type="nucleotide sequence ID" value="NZ_JAMQOS010000001.1"/>
</dbReference>
<evidence type="ECO:0000313" key="1">
    <source>
        <dbReference type="EMBL" id="MDS0281703.1"/>
    </source>
</evidence>
<organism evidence="1 2">
    <name type="scientific">Haloarcula onubensis</name>
    <dbReference type="NCBI Taxonomy" id="2950539"/>
    <lineage>
        <taxon>Archaea</taxon>
        <taxon>Methanobacteriati</taxon>
        <taxon>Methanobacteriota</taxon>
        <taxon>Stenosarchaea group</taxon>
        <taxon>Halobacteria</taxon>
        <taxon>Halobacteriales</taxon>
        <taxon>Haloarculaceae</taxon>
        <taxon>Haloarcula</taxon>
    </lineage>
</organism>
<protein>
    <submittedName>
        <fullName evidence="1">DUF5793 family protein</fullName>
    </submittedName>
</protein>
<dbReference type="EMBL" id="JAMQOS010000001">
    <property type="protein sequence ID" value="MDS0281703.1"/>
    <property type="molecule type" value="Genomic_DNA"/>
</dbReference>
<dbReference type="InterPro" id="IPR043811">
    <property type="entry name" value="DUF5793"/>
</dbReference>